<feature type="domain" description="RING-type" evidence="15">
    <location>
        <begin position="252"/>
        <end position="461"/>
    </location>
</feature>
<evidence type="ECO:0000256" key="5">
    <source>
        <dbReference type="ARBA" id="ARBA00005884"/>
    </source>
</evidence>
<feature type="domain" description="RING-type" evidence="14">
    <location>
        <begin position="256"/>
        <end position="301"/>
    </location>
</feature>
<evidence type="ECO:0000256" key="10">
    <source>
        <dbReference type="ARBA" id="ARBA00022771"/>
    </source>
</evidence>
<keyword evidence="7" id="KW-0808">Transferase</keyword>
<dbReference type="Pfam" id="PF01485">
    <property type="entry name" value="IBR"/>
    <property type="match status" value="2"/>
</dbReference>
<dbReference type="Pfam" id="PF13966">
    <property type="entry name" value="zf-RVT"/>
    <property type="match status" value="1"/>
</dbReference>
<dbReference type="PROSITE" id="PS00518">
    <property type="entry name" value="ZF_RING_1"/>
    <property type="match status" value="1"/>
</dbReference>
<keyword evidence="12" id="KW-0862">Zinc</keyword>
<dbReference type="InterPro" id="IPR031127">
    <property type="entry name" value="E3_UB_ligase_RBR"/>
</dbReference>
<comment type="catalytic activity">
    <reaction evidence="1">
        <text>[E2 ubiquitin-conjugating enzyme]-S-ubiquitinyl-L-cysteine + [acceptor protein]-L-lysine = [E2 ubiquitin-conjugating enzyme]-L-cysteine + [acceptor protein]-N(6)-ubiquitinyl-L-lysine.</text>
        <dbReference type="EC" id="2.3.2.31"/>
    </reaction>
</comment>
<dbReference type="InterPro" id="IPR026960">
    <property type="entry name" value="RVT-Znf"/>
</dbReference>
<comment type="pathway">
    <text evidence="4">Protein modification; protein ubiquitination.</text>
</comment>
<dbReference type="UniPathway" id="UPA00143"/>
<comment type="cofactor">
    <cofactor evidence="2">
        <name>Zn(2+)</name>
        <dbReference type="ChEBI" id="CHEBI:29105"/>
    </cofactor>
</comment>
<dbReference type="EC" id="2.3.2.31" evidence="6"/>
<dbReference type="STRING" id="93759.A0A1R3H6M2"/>
<dbReference type="FunFam" id="3.30.40.10:FF:000230">
    <property type="entry name" value="RBR-type E3 ubiquitin transferase"/>
    <property type="match status" value="1"/>
</dbReference>
<dbReference type="CDD" id="cd22582">
    <property type="entry name" value="BRcat_RBR_unk"/>
    <property type="match status" value="1"/>
</dbReference>
<evidence type="ECO:0000256" key="9">
    <source>
        <dbReference type="ARBA" id="ARBA00022737"/>
    </source>
</evidence>
<evidence type="ECO:0000313" key="17">
    <source>
        <dbReference type="Proteomes" id="UP000187203"/>
    </source>
</evidence>
<dbReference type="InterPro" id="IPR013083">
    <property type="entry name" value="Znf_RING/FYVE/PHD"/>
</dbReference>
<comment type="similarity">
    <text evidence="5">Belongs to the RBR family. Ariadne subfamily.</text>
</comment>
<evidence type="ECO:0000256" key="2">
    <source>
        <dbReference type="ARBA" id="ARBA00001947"/>
    </source>
</evidence>
<dbReference type="GO" id="GO:0008270">
    <property type="term" value="F:zinc ion binding"/>
    <property type="evidence" value="ECO:0007669"/>
    <property type="project" value="UniProtKB-KW"/>
</dbReference>
<dbReference type="InterPro" id="IPR001841">
    <property type="entry name" value="Znf_RING"/>
</dbReference>
<proteinExistence type="inferred from homology"/>
<keyword evidence="9" id="KW-0677">Repeat</keyword>
<dbReference type="GO" id="GO:0061630">
    <property type="term" value="F:ubiquitin protein ligase activity"/>
    <property type="evidence" value="ECO:0007669"/>
    <property type="project" value="UniProtKB-EC"/>
</dbReference>
<dbReference type="Gene3D" id="1.20.120.1750">
    <property type="match status" value="1"/>
</dbReference>
<evidence type="ECO:0000256" key="11">
    <source>
        <dbReference type="ARBA" id="ARBA00022786"/>
    </source>
</evidence>
<dbReference type="PANTHER" id="PTHR11685">
    <property type="entry name" value="RBR FAMILY RING FINGER AND IBR DOMAIN-CONTAINING"/>
    <property type="match status" value="1"/>
</dbReference>
<evidence type="ECO:0000256" key="8">
    <source>
        <dbReference type="ARBA" id="ARBA00022723"/>
    </source>
</evidence>
<dbReference type="SMART" id="SM00647">
    <property type="entry name" value="IBR"/>
    <property type="match status" value="2"/>
</dbReference>
<dbReference type="InterPro" id="IPR044066">
    <property type="entry name" value="TRIAD_supradom"/>
</dbReference>
<evidence type="ECO:0000256" key="13">
    <source>
        <dbReference type="PROSITE-ProRule" id="PRU00175"/>
    </source>
</evidence>
<evidence type="ECO:0000313" key="16">
    <source>
        <dbReference type="EMBL" id="OMO65973.1"/>
    </source>
</evidence>
<organism evidence="16 17">
    <name type="scientific">Corchorus olitorius</name>
    <dbReference type="NCBI Taxonomy" id="93759"/>
    <lineage>
        <taxon>Eukaryota</taxon>
        <taxon>Viridiplantae</taxon>
        <taxon>Streptophyta</taxon>
        <taxon>Embryophyta</taxon>
        <taxon>Tracheophyta</taxon>
        <taxon>Spermatophyta</taxon>
        <taxon>Magnoliopsida</taxon>
        <taxon>eudicotyledons</taxon>
        <taxon>Gunneridae</taxon>
        <taxon>Pentapetalae</taxon>
        <taxon>rosids</taxon>
        <taxon>malvids</taxon>
        <taxon>Malvales</taxon>
        <taxon>Malvaceae</taxon>
        <taxon>Grewioideae</taxon>
        <taxon>Apeibeae</taxon>
        <taxon>Corchorus</taxon>
    </lineage>
</organism>
<dbReference type="PROSITE" id="PS51873">
    <property type="entry name" value="TRIAD"/>
    <property type="match status" value="1"/>
</dbReference>
<keyword evidence="17" id="KW-1185">Reference proteome</keyword>
<dbReference type="InterPro" id="IPR017907">
    <property type="entry name" value="Znf_RING_CS"/>
</dbReference>
<name>A0A1R3H6M2_9ROSI</name>
<keyword evidence="8" id="KW-0479">Metal-binding</keyword>
<keyword evidence="11" id="KW-0833">Ubl conjugation pathway</keyword>
<gene>
    <name evidence="16" type="ORF">COLO4_30893</name>
</gene>
<evidence type="ECO:0000256" key="1">
    <source>
        <dbReference type="ARBA" id="ARBA00001798"/>
    </source>
</evidence>
<sequence length="461" mass="52990">MFSTRSAYGALMEGDDEQDEWASSWIWKQKIPARWVTFLWLVLRDRLHTNELRLRRGIVESGACNRCGNQLETTAHVLRDCPFERRAWGHFEEAGRDPLFYVSAVSDWLKDNILVSKNALNSHDFGITHKQSSHWNGWSRRVMGTGIELGIEGYESFMPLCLIRAASHSTPKIIPSSMGAKHYLAREGSYDDYDLAEEIFWSSGVLEYGNEGDSQQLDAYLAQQLQFQDALLLSVKENIHSSESEPRESESSQSYCQICLESKERNLMFPISGCSHSFCSDCITMHVKTRLEENITRIMCPGENCRVMLGLEPFRPLLPKEVISLWDDLLCQKLVRETGGPIIYCPFKDCSAPFSNESQEIIKESECLSCNRLFCAQCHVPWHVGIDCEEFQKLDEDERGREDIMLRNLAKENKWIKCPSCHMMVEKTEGCIHMTCRCKFEFCYRCGAEWSEDHQGGCEDN</sequence>
<comment type="function">
    <text evidence="3">Might act as an E3 ubiquitin-protein ligase, or as part of E3 complex, which accepts ubiquitin from specific E2 ubiquitin-conjugating enzymes and then transfers it to substrates.</text>
</comment>
<dbReference type="Pfam" id="PF00097">
    <property type="entry name" value="zf-C3HC4"/>
    <property type="match status" value="1"/>
</dbReference>
<accession>A0A1R3H6M2</accession>
<evidence type="ECO:0000256" key="3">
    <source>
        <dbReference type="ARBA" id="ARBA00003976"/>
    </source>
</evidence>
<dbReference type="SUPFAM" id="SSF57850">
    <property type="entry name" value="RING/U-box"/>
    <property type="match status" value="3"/>
</dbReference>
<keyword evidence="10 13" id="KW-0863">Zinc-finger</keyword>
<evidence type="ECO:0000256" key="12">
    <source>
        <dbReference type="ARBA" id="ARBA00022833"/>
    </source>
</evidence>
<evidence type="ECO:0000256" key="4">
    <source>
        <dbReference type="ARBA" id="ARBA00004906"/>
    </source>
</evidence>
<reference evidence="17" key="1">
    <citation type="submission" date="2013-09" db="EMBL/GenBank/DDBJ databases">
        <title>Corchorus olitorius genome sequencing.</title>
        <authorList>
            <person name="Alam M."/>
            <person name="Haque M.S."/>
            <person name="Islam M.S."/>
            <person name="Emdad E.M."/>
            <person name="Islam M.M."/>
            <person name="Ahmed B."/>
            <person name="Halim A."/>
            <person name="Hossen Q.M.M."/>
            <person name="Hossain M.Z."/>
            <person name="Ahmed R."/>
            <person name="Khan M.M."/>
            <person name="Islam R."/>
            <person name="Rashid M.M."/>
            <person name="Khan S.A."/>
            <person name="Rahman M.S."/>
            <person name="Alam M."/>
            <person name="Yahiya A.S."/>
            <person name="Khan M.S."/>
            <person name="Azam M.S."/>
            <person name="Haque T."/>
            <person name="Lashkar M.Z.H."/>
            <person name="Akhand A.I."/>
            <person name="Morshed G."/>
            <person name="Roy S."/>
            <person name="Uddin K.S."/>
            <person name="Rabeya T."/>
            <person name="Hossain A.S."/>
            <person name="Chowdhury A."/>
            <person name="Snigdha A.R."/>
            <person name="Mortoza M.S."/>
            <person name="Matin S.A."/>
            <person name="Hoque S.M.E."/>
            <person name="Islam M.K."/>
            <person name="Roy D.K."/>
            <person name="Haider R."/>
            <person name="Moosa M.M."/>
            <person name="Elias S.M."/>
            <person name="Hasan A.M."/>
            <person name="Jahan S."/>
            <person name="Shafiuddin M."/>
            <person name="Mahmood N."/>
            <person name="Shommy N.S."/>
        </authorList>
    </citation>
    <scope>NUCLEOTIDE SEQUENCE [LARGE SCALE GENOMIC DNA]</scope>
    <source>
        <strain evidence="17">cv. O-4</strain>
    </source>
</reference>
<dbReference type="Gene3D" id="3.30.40.10">
    <property type="entry name" value="Zinc/RING finger domain, C3HC4 (zinc finger)"/>
    <property type="match status" value="1"/>
</dbReference>
<dbReference type="CDD" id="cd22584">
    <property type="entry name" value="Rcat_RBR_unk"/>
    <property type="match status" value="1"/>
</dbReference>
<comment type="caution">
    <text evidence="16">The sequence shown here is derived from an EMBL/GenBank/DDBJ whole genome shotgun (WGS) entry which is preliminary data.</text>
</comment>
<dbReference type="PROSITE" id="PS50089">
    <property type="entry name" value="ZF_RING_2"/>
    <property type="match status" value="1"/>
</dbReference>
<dbReference type="Proteomes" id="UP000187203">
    <property type="component" value="Unassembled WGS sequence"/>
</dbReference>
<protein>
    <recommendedName>
        <fullName evidence="6">RBR-type E3 ubiquitin transferase</fullName>
        <ecNumber evidence="6">2.3.2.31</ecNumber>
    </recommendedName>
</protein>
<dbReference type="InterPro" id="IPR002867">
    <property type="entry name" value="IBR_dom"/>
</dbReference>
<dbReference type="OrthoDB" id="10009520at2759"/>
<evidence type="ECO:0000256" key="6">
    <source>
        <dbReference type="ARBA" id="ARBA00012251"/>
    </source>
</evidence>
<dbReference type="InterPro" id="IPR018957">
    <property type="entry name" value="Znf_C3HC4_RING-type"/>
</dbReference>
<evidence type="ECO:0000259" key="15">
    <source>
        <dbReference type="PROSITE" id="PS51873"/>
    </source>
</evidence>
<dbReference type="GO" id="GO:0016567">
    <property type="term" value="P:protein ubiquitination"/>
    <property type="evidence" value="ECO:0007669"/>
    <property type="project" value="UniProtKB-UniPathway"/>
</dbReference>
<dbReference type="AlphaFoldDB" id="A0A1R3H6M2"/>
<evidence type="ECO:0000256" key="7">
    <source>
        <dbReference type="ARBA" id="ARBA00022679"/>
    </source>
</evidence>
<dbReference type="EMBL" id="AWUE01020792">
    <property type="protein sequence ID" value="OMO65973.1"/>
    <property type="molecule type" value="Genomic_DNA"/>
</dbReference>
<evidence type="ECO:0000259" key="14">
    <source>
        <dbReference type="PROSITE" id="PS50089"/>
    </source>
</evidence>